<proteinExistence type="predicted"/>
<dbReference type="EMBL" id="UYRU01081389">
    <property type="protein sequence ID" value="VDN31842.1"/>
    <property type="molecule type" value="Genomic_DNA"/>
</dbReference>
<feature type="transmembrane region" description="Helical" evidence="1">
    <location>
        <begin position="82"/>
        <end position="102"/>
    </location>
</feature>
<evidence type="ECO:0000313" key="3">
    <source>
        <dbReference type="Proteomes" id="UP000281553"/>
    </source>
</evidence>
<gene>
    <name evidence="2" type="ORF">DILT_LOCUS15845</name>
</gene>
<evidence type="ECO:0008006" key="4">
    <source>
        <dbReference type="Google" id="ProtNLM"/>
    </source>
</evidence>
<dbReference type="AlphaFoldDB" id="A0A3P7QIL7"/>
<keyword evidence="1" id="KW-1133">Transmembrane helix</keyword>
<evidence type="ECO:0000313" key="2">
    <source>
        <dbReference type="EMBL" id="VDN31842.1"/>
    </source>
</evidence>
<name>A0A3P7QIL7_DIBLA</name>
<dbReference type="Proteomes" id="UP000281553">
    <property type="component" value="Unassembled WGS sequence"/>
</dbReference>
<keyword evidence="1" id="KW-0812">Transmembrane</keyword>
<organism evidence="2 3">
    <name type="scientific">Dibothriocephalus latus</name>
    <name type="common">Fish tapeworm</name>
    <name type="synonym">Diphyllobothrium latum</name>
    <dbReference type="NCBI Taxonomy" id="60516"/>
    <lineage>
        <taxon>Eukaryota</taxon>
        <taxon>Metazoa</taxon>
        <taxon>Spiralia</taxon>
        <taxon>Lophotrochozoa</taxon>
        <taxon>Platyhelminthes</taxon>
        <taxon>Cestoda</taxon>
        <taxon>Eucestoda</taxon>
        <taxon>Diphyllobothriidea</taxon>
        <taxon>Diphyllobothriidae</taxon>
        <taxon>Dibothriocephalus</taxon>
    </lineage>
</organism>
<protein>
    <recommendedName>
        <fullName evidence="4">MARVEL domain-containing protein</fullName>
    </recommendedName>
</protein>
<reference evidence="2 3" key="1">
    <citation type="submission" date="2018-11" db="EMBL/GenBank/DDBJ databases">
        <authorList>
            <consortium name="Pathogen Informatics"/>
        </authorList>
    </citation>
    <scope>NUCLEOTIDE SEQUENCE [LARGE SCALE GENOMIC DNA]</scope>
</reference>
<accession>A0A3P7QIL7</accession>
<keyword evidence="3" id="KW-1185">Reference proteome</keyword>
<keyword evidence="1" id="KW-0472">Membrane</keyword>
<feature type="transmembrane region" description="Helical" evidence="1">
    <location>
        <begin position="48"/>
        <end position="70"/>
    </location>
</feature>
<evidence type="ECO:0000256" key="1">
    <source>
        <dbReference type="SAM" id="Phobius"/>
    </source>
</evidence>
<sequence length="128" mass="13980">MEKSGIQSVVHLGFSILFLSLALALPYWPCGTILTSCMNSPRSNAYLVVGALLASALALELVAILLAVISCASSLKKLFLPFYYLNCIASILVLTAVSYYYARLDNTYSPMMAVIGMTYARAKLLLKW</sequence>